<name>A0A2W5V491_9BACT</name>
<dbReference type="InterPro" id="IPR011751">
    <property type="entry name" value="Mxa_paralog_2265"/>
</dbReference>
<dbReference type="NCBIfam" id="TIGR02265">
    <property type="entry name" value="Mxa_TIGR02265"/>
    <property type="match status" value="1"/>
</dbReference>
<dbReference type="EMBL" id="QFQP01000017">
    <property type="protein sequence ID" value="PZR10554.1"/>
    <property type="molecule type" value="Genomic_DNA"/>
</dbReference>
<comment type="caution">
    <text evidence="1">The sequence shown here is derived from an EMBL/GenBank/DDBJ whole genome shotgun (WGS) entry which is preliminary data.</text>
</comment>
<gene>
    <name evidence="1" type="ORF">DI536_19850</name>
</gene>
<evidence type="ECO:0008006" key="3">
    <source>
        <dbReference type="Google" id="ProtNLM"/>
    </source>
</evidence>
<dbReference type="Proteomes" id="UP000249061">
    <property type="component" value="Unassembled WGS sequence"/>
</dbReference>
<sequence>MARHATRRAIVTQRLWFTQTVEGLFIRGLGERLTPAAKEALAKAGIDLNRNLEVAYPAEVVEAACRAVLPFVLPGVSDDEGFFELGRIFMRGYSSTLIGSAMVGVMKVIGARRSLERMTKNFRTGGNYIETKVTVHGPTSVELWFNDVGQMPGFYRGIIVGGGDLIGVDSMRVQQKLLEPPTASFHVTWQS</sequence>
<proteinExistence type="predicted"/>
<dbReference type="Pfam" id="PF09536">
    <property type="entry name" value="DUF2378"/>
    <property type="match status" value="1"/>
</dbReference>
<dbReference type="AlphaFoldDB" id="A0A2W5V491"/>
<reference evidence="1 2" key="1">
    <citation type="submission" date="2017-08" db="EMBL/GenBank/DDBJ databases">
        <title>Infants hospitalized years apart are colonized by the same room-sourced microbial strains.</title>
        <authorList>
            <person name="Brooks B."/>
            <person name="Olm M.R."/>
            <person name="Firek B.A."/>
            <person name="Baker R."/>
            <person name="Thomas B.C."/>
            <person name="Morowitz M.J."/>
            <person name="Banfield J.F."/>
        </authorList>
    </citation>
    <scope>NUCLEOTIDE SEQUENCE [LARGE SCALE GENOMIC DNA]</scope>
    <source>
        <strain evidence="1">S2_003_000_R2_14</strain>
    </source>
</reference>
<protein>
    <recommendedName>
        <fullName evidence="3">DUF2378 family protein</fullName>
    </recommendedName>
</protein>
<evidence type="ECO:0000313" key="2">
    <source>
        <dbReference type="Proteomes" id="UP000249061"/>
    </source>
</evidence>
<evidence type="ECO:0000313" key="1">
    <source>
        <dbReference type="EMBL" id="PZR10554.1"/>
    </source>
</evidence>
<organism evidence="1 2">
    <name type="scientific">Archangium gephyra</name>
    <dbReference type="NCBI Taxonomy" id="48"/>
    <lineage>
        <taxon>Bacteria</taxon>
        <taxon>Pseudomonadati</taxon>
        <taxon>Myxococcota</taxon>
        <taxon>Myxococcia</taxon>
        <taxon>Myxococcales</taxon>
        <taxon>Cystobacterineae</taxon>
        <taxon>Archangiaceae</taxon>
        <taxon>Archangium</taxon>
    </lineage>
</organism>
<accession>A0A2W5V491</accession>